<dbReference type="RefSeq" id="WP_268943963.1">
    <property type="nucleotide sequence ID" value="NZ_JAPTYD010000054.1"/>
</dbReference>
<evidence type="ECO:0000313" key="1">
    <source>
        <dbReference type="EMBL" id="MCZ0963868.1"/>
    </source>
</evidence>
<gene>
    <name evidence="1" type="ORF">OU682_19925</name>
</gene>
<reference evidence="1" key="1">
    <citation type="submission" date="2022-12" db="EMBL/GenBank/DDBJ databases">
        <title>Paracoccus sp. EF6 isolated from a lake water.</title>
        <authorList>
            <person name="Liu H."/>
        </authorList>
    </citation>
    <scope>NUCLEOTIDE SEQUENCE</scope>
    <source>
        <strain evidence="1">EF6</strain>
    </source>
</reference>
<keyword evidence="2" id="KW-1185">Reference proteome</keyword>
<comment type="caution">
    <text evidence="1">The sequence shown here is derived from an EMBL/GenBank/DDBJ whole genome shotgun (WGS) entry which is preliminary data.</text>
</comment>
<dbReference type="EMBL" id="JAPTYD010000054">
    <property type="protein sequence ID" value="MCZ0963868.1"/>
    <property type="molecule type" value="Genomic_DNA"/>
</dbReference>
<proteinExistence type="predicted"/>
<organism evidence="1 2">
    <name type="scientific">Paracoccus benzoatiresistens</name>
    <dbReference type="NCBI Taxonomy" id="2997341"/>
    <lineage>
        <taxon>Bacteria</taxon>
        <taxon>Pseudomonadati</taxon>
        <taxon>Pseudomonadota</taxon>
        <taxon>Alphaproteobacteria</taxon>
        <taxon>Rhodobacterales</taxon>
        <taxon>Paracoccaceae</taxon>
        <taxon>Paracoccus</taxon>
    </lineage>
</organism>
<protein>
    <recommendedName>
        <fullName evidence="3">Phasin family protein</fullName>
    </recommendedName>
</protein>
<sequence length="154" mass="16650">MNTLMIAGTYAWADLAKASSNMMKTNIRVKEMMIASGSVIGSRMTTMGDAACRPAQGDYAEIAGMMQEKVVTFAKVNQALVKQWSAMLADAAEQAQHLRHLMLGGRPLSIGDMSGLADRWIAHGTRMITRTMDTGGLALAPVHQQATANARRLR</sequence>
<dbReference type="Proteomes" id="UP001149822">
    <property type="component" value="Unassembled WGS sequence"/>
</dbReference>
<accession>A0ABT4J9W1</accession>
<evidence type="ECO:0000313" key="2">
    <source>
        <dbReference type="Proteomes" id="UP001149822"/>
    </source>
</evidence>
<evidence type="ECO:0008006" key="3">
    <source>
        <dbReference type="Google" id="ProtNLM"/>
    </source>
</evidence>
<name>A0ABT4J9W1_9RHOB</name>